<dbReference type="EMBL" id="VUMB01000059">
    <property type="protein sequence ID" value="MSS41904.1"/>
    <property type="molecule type" value="Genomic_DNA"/>
</dbReference>
<evidence type="ECO:0000259" key="1">
    <source>
        <dbReference type="Pfam" id="PF01515"/>
    </source>
</evidence>
<name>A0A844FDQ0_CLOSV</name>
<dbReference type="AlphaFoldDB" id="A0A844FDQ0"/>
<comment type="caution">
    <text evidence="2">The sequence shown here is derived from an EMBL/GenBank/DDBJ whole genome shotgun (WGS) entry which is preliminary data.</text>
</comment>
<protein>
    <recommendedName>
        <fullName evidence="1">Phosphate acetyl/butaryl transferase domain-containing protein</fullName>
    </recommendedName>
</protein>
<evidence type="ECO:0000313" key="2">
    <source>
        <dbReference type="EMBL" id="MSS41904.1"/>
    </source>
</evidence>
<gene>
    <name evidence="2" type="ORF">FYJ37_16725</name>
</gene>
<reference evidence="2 3" key="1">
    <citation type="submission" date="2019-08" db="EMBL/GenBank/DDBJ databases">
        <title>In-depth cultivation of the pig gut microbiome towards novel bacterial diversity and tailored functional studies.</title>
        <authorList>
            <person name="Wylensek D."/>
            <person name="Hitch T.C.A."/>
            <person name="Clavel T."/>
        </authorList>
    </citation>
    <scope>NUCLEOTIDE SEQUENCE [LARGE SCALE GENOMIC DNA]</scope>
    <source>
        <strain evidence="2 3">BL-389-WT-3D</strain>
    </source>
</reference>
<dbReference type="GO" id="GO:0016746">
    <property type="term" value="F:acyltransferase activity"/>
    <property type="evidence" value="ECO:0007669"/>
    <property type="project" value="InterPro"/>
</dbReference>
<dbReference type="Gene3D" id="3.40.718.10">
    <property type="entry name" value="Isopropylmalate Dehydrogenase"/>
    <property type="match status" value="1"/>
</dbReference>
<dbReference type="Proteomes" id="UP000462363">
    <property type="component" value="Unassembled WGS sequence"/>
</dbReference>
<dbReference type="SUPFAM" id="SSF53659">
    <property type="entry name" value="Isocitrate/Isopropylmalate dehydrogenase-like"/>
    <property type="match status" value="1"/>
</dbReference>
<dbReference type="Pfam" id="PF01515">
    <property type="entry name" value="PTA_PTB"/>
    <property type="match status" value="1"/>
</dbReference>
<dbReference type="InterPro" id="IPR002505">
    <property type="entry name" value="PTA_PTB"/>
</dbReference>
<evidence type="ECO:0000313" key="3">
    <source>
        <dbReference type="Proteomes" id="UP000462363"/>
    </source>
</evidence>
<proteinExistence type="predicted"/>
<feature type="domain" description="Phosphate acetyl/butaryl transferase" evidence="1">
    <location>
        <begin position="12"/>
        <end position="85"/>
    </location>
</feature>
<accession>A0A844FDQ0</accession>
<sequence>MTIVDEPDDFKAAQHAILLASTGKADALMKGFLHTSAFLKANFHKKCGLVAPGSLVNQVTLTEFPAQNRLVLLSDCAINVSPSIKKRCRSYRMQSPWLLGSEWNALTWPALRR</sequence>
<organism evidence="2 3">
    <name type="scientific">Clostridium scindens (strain JCM 10418 / VPI 12708)</name>
    <dbReference type="NCBI Taxonomy" id="29347"/>
    <lineage>
        <taxon>Bacteria</taxon>
        <taxon>Bacillati</taxon>
        <taxon>Bacillota</taxon>
        <taxon>Clostridia</taxon>
        <taxon>Lachnospirales</taxon>
        <taxon>Lachnospiraceae</taxon>
    </lineage>
</organism>